<protein>
    <submittedName>
        <fullName evidence="2">DUF1176 domain-containing protein</fullName>
    </submittedName>
</protein>
<proteinExistence type="predicted"/>
<feature type="chain" id="PRO_5027098453" evidence="1">
    <location>
        <begin position="21"/>
        <end position="330"/>
    </location>
</feature>
<gene>
    <name evidence="2" type="ORF">GTP44_22360</name>
</gene>
<sequence length="330" mass="34989">MTARLPSLALGALLAAGAHAGEFVHKDWASACDNTRHCEAVGYQNMAQSEPVTLWLARDGGGNAPVVGKLMAYAEDADDQAPLSIRAGEVLIQGIRQDITAAQMARLLPALKKADTAQVSDGRHTWTLSLAGLHAVLLKMDDAQGRVGTLTALVRTGRQPASAVPAALPAPPLRALSLPPQRDSDKALLPAILGVLKDADCEDIASEGAYGSIHRISDSQLLVVRQCSLGAYQGAYGVWRVNDKPPYAPVRLMLPDVDGKPEDSAVEANFEDGVLSSYAKGRGLGDCGSFNSWLWTADGFKLLESSNGPLCRGMPGGGFMLRQWLARQIN</sequence>
<evidence type="ECO:0000256" key="1">
    <source>
        <dbReference type="SAM" id="SignalP"/>
    </source>
</evidence>
<dbReference type="AlphaFoldDB" id="A0A6L8MRM1"/>
<accession>A0A6L8MRM1</accession>
<dbReference type="RefSeq" id="WP_161021147.1">
    <property type="nucleotide sequence ID" value="NZ_WWCP01000037.1"/>
</dbReference>
<dbReference type="EMBL" id="WWCP01000037">
    <property type="protein sequence ID" value="MYM84678.1"/>
    <property type="molecule type" value="Genomic_DNA"/>
</dbReference>
<dbReference type="Proteomes" id="UP000474565">
    <property type="component" value="Unassembled WGS sequence"/>
</dbReference>
<feature type="signal peptide" evidence="1">
    <location>
        <begin position="1"/>
        <end position="20"/>
    </location>
</feature>
<reference evidence="2 3" key="1">
    <citation type="submission" date="2019-12" db="EMBL/GenBank/DDBJ databases">
        <title>Novel species isolated from a subtropical stream in China.</title>
        <authorList>
            <person name="Lu H."/>
        </authorList>
    </citation>
    <scope>NUCLEOTIDE SEQUENCE [LARGE SCALE GENOMIC DNA]</scope>
    <source>
        <strain evidence="2 3">FT50W</strain>
    </source>
</reference>
<organism evidence="2 3">
    <name type="scientific">Duganella lactea</name>
    <dbReference type="NCBI Taxonomy" id="2692173"/>
    <lineage>
        <taxon>Bacteria</taxon>
        <taxon>Pseudomonadati</taxon>
        <taxon>Pseudomonadota</taxon>
        <taxon>Betaproteobacteria</taxon>
        <taxon>Burkholderiales</taxon>
        <taxon>Oxalobacteraceae</taxon>
        <taxon>Telluria group</taxon>
        <taxon>Duganella</taxon>
    </lineage>
</organism>
<comment type="caution">
    <text evidence="2">The sequence shown here is derived from an EMBL/GenBank/DDBJ whole genome shotgun (WGS) entry which is preliminary data.</text>
</comment>
<evidence type="ECO:0000313" key="2">
    <source>
        <dbReference type="EMBL" id="MYM84678.1"/>
    </source>
</evidence>
<keyword evidence="1" id="KW-0732">Signal</keyword>
<dbReference type="Pfam" id="PF06674">
    <property type="entry name" value="DUF1176"/>
    <property type="match status" value="1"/>
</dbReference>
<name>A0A6L8MRM1_9BURK</name>
<evidence type="ECO:0000313" key="3">
    <source>
        <dbReference type="Proteomes" id="UP000474565"/>
    </source>
</evidence>
<dbReference type="InterPro" id="IPR009560">
    <property type="entry name" value="DUF1176"/>
</dbReference>